<dbReference type="EMBL" id="KV441559">
    <property type="protein sequence ID" value="OAG00666.1"/>
    <property type="molecule type" value="Genomic_DNA"/>
</dbReference>
<feature type="compositionally biased region" description="Polar residues" evidence="3">
    <location>
        <begin position="63"/>
        <end position="82"/>
    </location>
</feature>
<dbReference type="InterPro" id="IPR021858">
    <property type="entry name" value="Fun_TF"/>
</dbReference>
<dbReference type="AlphaFoldDB" id="A0A177BZS7"/>
<evidence type="ECO:0000259" key="4">
    <source>
        <dbReference type="PROSITE" id="PS50048"/>
    </source>
</evidence>
<evidence type="ECO:0000256" key="1">
    <source>
        <dbReference type="ARBA" id="ARBA00004123"/>
    </source>
</evidence>
<dbReference type="InterPro" id="IPR001138">
    <property type="entry name" value="Zn2Cys6_DnaBD"/>
</dbReference>
<feature type="region of interest" description="Disordered" evidence="3">
    <location>
        <begin position="344"/>
        <end position="365"/>
    </location>
</feature>
<evidence type="ECO:0000313" key="5">
    <source>
        <dbReference type="EMBL" id="OAG00666.1"/>
    </source>
</evidence>
<feature type="region of interest" description="Disordered" evidence="3">
    <location>
        <begin position="56"/>
        <end position="126"/>
    </location>
</feature>
<feature type="compositionally biased region" description="Pro residues" evidence="3">
    <location>
        <begin position="240"/>
        <end position="250"/>
    </location>
</feature>
<dbReference type="SMART" id="SM00066">
    <property type="entry name" value="GAL4"/>
    <property type="match status" value="1"/>
</dbReference>
<dbReference type="GeneID" id="28763977"/>
<dbReference type="InterPro" id="IPR036864">
    <property type="entry name" value="Zn2-C6_fun-type_DNA-bd_sf"/>
</dbReference>
<dbReference type="RefSeq" id="XP_018031031.1">
    <property type="nucleotide sequence ID" value="XM_018180491.1"/>
</dbReference>
<dbReference type="STRING" id="1460663.A0A177BZS7"/>
<feature type="domain" description="Zn(2)-C6 fungal-type" evidence="4">
    <location>
        <begin position="18"/>
        <end position="48"/>
    </location>
</feature>
<feature type="compositionally biased region" description="Polar residues" evidence="3">
    <location>
        <begin position="110"/>
        <end position="120"/>
    </location>
</feature>
<dbReference type="SUPFAM" id="SSF57701">
    <property type="entry name" value="Zn2/Cys6 DNA-binding domain"/>
    <property type="match status" value="1"/>
</dbReference>
<dbReference type="PANTHER" id="PTHR37534:SF43">
    <property type="entry name" value="FINGER DOMAIN PROTEIN, PUTATIVE (AFU_ORTHOLOGUE AFUA_1G01850)-RELATED"/>
    <property type="match status" value="1"/>
</dbReference>
<feature type="compositionally biased region" description="Basic residues" evidence="3">
    <location>
        <begin position="98"/>
        <end position="108"/>
    </location>
</feature>
<dbReference type="Pfam" id="PF11951">
    <property type="entry name" value="Fungal_trans_2"/>
    <property type="match status" value="1"/>
</dbReference>
<evidence type="ECO:0000256" key="2">
    <source>
        <dbReference type="ARBA" id="ARBA00023242"/>
    </source>
</evidence>
<sequence>MPRPKKEGHIPKTRSRNGCWPCKGRKVKCGEEKPQCLNCERQGEACDYSIRLNWGGRAKRENTTSNTDSGSSRANSPYQTMLSFDDTVPPLFQAHSPGRPHSRRKLAQHGRSQSATSIPTSEPEVDPDLTRIFQTQSHPVLSANAMFDGDSPPQEPRSQPTSVPFGVFEYSGSFDYPSPAATSFDACSYSNANYAPFTTHSMPPPNAYPTPTHRQYEVMDSMPTHQRSYSADSPAASDPYSPPCPPPNPYSPFNTMPLTPNSTIGTDEPVRATSGQTPNAHIPVDPRRLSVLSLLSGPPGDSTQSGRQYPVNEDEYTIYGYDTGLPDMDMPQNDDQNPIAVSTPQDSAMDLDGDSPEAHTPETAFDKGGYYAKPIPIKISKSLEPLPPLLLENPMNLLYFHHFIDHTARILVPHDCEKNPFRTILPGMAVKDENIMSLLLAYSASHRARVLCHDEPANRIAMWVTDVFPKLRQSLANPSTISNAALASAIMMASLEIISPNTFEVPIAWQDHLSMARQMIIARGGPKTMEKSDHAAYFLSRWFAYLDVIGSLSGNKNDTPLGSWYWNSANESADTDFQIDCLYGFTNRCVGLLAGIAELAKEVEPLRIAADGTINTTFRPSPEVAARAETIRQELWKGLTGANAHKGCTHRSSRTSSSSEITWDATEIDATNEMFHWAGLIHLYRRVHNYPSSHPAVQQSVSQIIELLFKVRKGSSAEACLLFPMFAAGCDALDQGQREKVLERFRGVEGSGMVQLGRARGVMERVWETGASMRRCRRCLDMKDVISLVSWSPQTRTHPRCLDYTSFLKSFRYSVWARILRCQEEIIGQERFNAATSSVGECGVTVEAAKLEKTEEIISRVQLRAIHQDQGGVGETEGLGGSKCE</sequence>
<keyword evidence="2" id="KW-0539">Nucleus</keyword>
<accession>A0A177BZS7</accession>
<evidence type="ECO:0000313" key="6">
    <source>
        <dbReference type="Proteomes" id="UP000077069"/>
    </source>
</evidence>
<evidence type="ECO:0000256" key="3">
    <source>
        <dbReference type="SAM" id="MobiDB-lite"/>
    </source>
</evidence>
<name>A0A177BZS7_9PLEO</name>
<feature type="region of interest" description="Disordered" evidence="3">
    <location>
        <begin position="143"/>
        <end position="164"/>
    </location>
</feature>
<organism evidence="5 6">
    <name type="scientific">Paraphaeosphaeria sporulosa</name>
    <dbReference type="NCBI Taxonomy" id="1460663"/>
    <lineage>
        <taxon>Eukaryota</taxon>
        <taxon>Fungi</taxon>
        <taxon>Dikarya</taxon>
        <taxon>Ascomycota</taxon>
        <taxon>Pezizomycotina</taxon>
        <taxon>Dothideomycetes</taxon>
        <taxon>Pleosporomycetidae</taxon>
        <taxon>Pleosporales</taxon>
        <taxon>Massarineae</taxon>
        <taxon>Didymosphaeriaceae</taxon>
        <taxon>Paraphaeosphaeria</taxon>
    </lineage>
</organism>
<dbReference type="GO" id="GO:0008270">
    <property type="term" value="F:zinc ion binding"/>
    <property type="evidence" value="ECO:0007669"/>
    <property type="project" value="InterPro"/>
</dbReference>
<dbReference type="Proteomes" id="UP000077069">
    <property type="component" value="Unassembled WGS sequence"/>
</dbReference>
<keyword evidence="6" id="KW-1185">Reference proteome</keyword>
<dbReference type="GO" id="GO:0000981">
    <property type="term" value="F:DNA-binding transcription factor activity, RNA polymerase II-specific"/>
    <property type="evidence" value="ECO:0007669"/>
    <property type="project" value="InterPro"/>
</dbReference>
<comment type="subcellular location">
    <subcellularLocation>
        <location evidence="1">Nucleus</location>
    </subcellularLocation>
</comment>
<dbReference type="OrthoDB" id="5229455at2759"/>
<protein>
    <recommendedName>
        <fullName evidence="4">Zn(2)-C6 fungal-type domain-containing protein</fullName>
    </recommendedName>
</protein>
<feature type="compositionally biased region" description="Low complexity" evidence="3">
    <location>
        <begin position="228"/>
        <end position="239"/>
    </location>
</feature>
<dbReference type="PANTHER" id="PTHR37534">
    <property type="entry name" value="TRANSCRIPTIONAL ACTIVATOR PROTEIN UGA3"/>
    <property type="match status" value="1"/>
</dbReference>
<dbReference type="Gene3D" id="4.10.240.10">
    <property type="entry name" value="Zn(2)-C6 fungal-type DNA-binding domain"/>
    <property type="match status" value="1"/>
</dbReference>
<dbReference type="GO" id="GO:0000976">
    <property type="term" value="F:transcription cis-regulatory region binding"/>
    <property type="evidence" value="ECO:0007669"/>
    <property type="project" value="TreeGrafter"/>
</dbReference>
<dbReference type="PROSITE" id="PS00463">
    <property type="entry name" value="ZN2_CY6_FUNGAL_1"/>
    <property type="match status" value="1"/>
</dbReference>
<dbReference type="GO" id="GO:0045944">
    <property type="term" value="P:positive regulation of transcription by RNA polymerase II"/>
    <property type="evidence" value="ECO:0007669"/>
    <property type="project" value="TreeGrafter"/>
</dbReference>
<dbReference type="Pfam" id="PF00172">
    <property type="entry name" value="Zn_clus"/>
    <property type="match status" value="1"/>
</dbReference>
<dbReference type="GO" id="GO:0005634">
    <property type="term" value="C:nucleus"/>
    <property type="evidence" value="ECO:0007669"/>
    <property type="project" value="UniProtKB-SubCell"/>
</dbReference>
<dbReference type="PROSITE" id="PS50048">
    <property type="entry name" value="ZN2_CY6_FUNGAL_2"/>
    <property type="match status" value="1"/>
</dbReference>
<reference evidence="5 6" key="1">
    <citation type="submission" date="2016-05" db="EMBL/GenBank/DDBJ databases">
        <title>Comparative analysis of secretome profiles of manganese(II)-oxidizing ascomycete fungi.</title>
        <authorList>
            <consortium name="DOE Joint Genome Institute"/>
            <person name="Zeiner C.A."/>
            <person name="Purvine S.O."/>
            <person name="Zink E.M."/>
            <person name="Wu S."/>
            <person name="Pasa-Tolic L."/>
            <person name="Chaput D.L."/>
            <person name="Haridas S."/>
            <person name="Grigoriev I.V."/>
            <person name="Santelli C.M."/>
            <person name="Hansel C.M."/>
        </authorList>
    </citation>
    <scope>NUCLEOTIDE SEQUENCE [LARGE SCALE GENOMIC DNA]</scope>
    <source>
        <strain evidence="5 6">AP3s5-JAC2a</strain>
    </source>
</reference>
<feature type="region of interest" description="Disordered" evidence="3">
    <location>
        <begin position="223"/>
        <end position="250"/>
    </location>
</feature>
<dbReference type="InParanoid" id="A0A177BZS7"/>
<proteinExistence type="predicted"/>
<dbReference type="CDD" id="cd00067">
    <property type="entry name" value="GAL4"/>
    <property type="match status" value="1"/>
</dbReference>
<gene>
    <name evidence="5" type="ORF">CC84DRAFT_1180648</name>
</gene>